<evidence type="ECO:0000256" key="5">
    <source>
        <dbReference type="ARBA" id="ARBA00022694"/>
    </source>
</evidence>
<evidence type="ECO:0000256" key="1">
    <source>
        <dbReference type="ARBA" id="ARBA00001946"/>
    </source>
</evidence>
<proteinExistence type="inferred from homology"/>
<dbReference type="EMBL" id="FQZE01000021">
    <property type="protein sequence ID" value="SHJ51588.1"/>
    <property type="molecule type" value="Genomic_DNA"/>
</dbReference>
<keyword evidence="15" id="KW-1185">Reference proteome</keyword>
<feature type="binding site" evidence="10">
    <location>
        <begin position="47"/>
        <end position="52"/>
    </location>
    <ligand>
        <name>substrate</name>
    </ligand>
</feature>
<sequence length="339" mass="39260">MHYLYGKALILLQTVQFILGSLFFAKNNFALYYSMKQKHLIVLTGPTGIGKTKAGIEIARHFNTEIVSADSRQIFRELRIGTAAPAKTELEAVKHHFIHSHSIFDNYNASRFETEALALLEKLFLTHNTVLMAGGSMLYIDAVCKGIDQMPDADPDLRANLEAQLREKGLENLRRQLKKADPDYYSKVDLKNPARIIHALEISLMTGRPYSSFRTTFNKERPFSILKIGLNCDRQELHRRINARVDKMVADGLLDEARELYQFKHLNALNTVGYRELFAHFDGEVSKEKAIELIKRNSRRYARKQLTWFRRDDEITWFEPGQIQEIIEYIENKIQQPNE</sequence>
<dbReference type="NCBIfam" id="TIGR00174">
    <property type="entry name" value="miaA"/>
    <property type="match status" value="1"/>
</dbReference>
<keyword evidence="7 10" id="KW-0067">ATP-binding</keyword>
<dbReference type="Pfam" id="PF01715">
    <property type="entry name" value="IPPT"/>
    <property type="match status" value="1"/>
</dbReference>
<keyword evidence="5 10" id="KW-0819">tRNA processing</keyword>
<dbReference type="EC" id="2.5.1.75" evidence="10"/>
<feature type="site" description="Interaction with substrate tRNA" evidence="10">
    <location>
        <position position="158"/>
    </location>
</feature>
<accession>A0A1M6JY77</accession>
<comment type="similarity">
    <text evidence="3 10 13">Belongs to the IPP transferase family.</text>
</comment>
<dbReference type="SUPFAM" id="SSF52540">
    <property type="entry name" value="P-loop containing nucleoside triphosphate hydrolases"/>
    <property type="match status" value="2"/>
</dbReference>
<dbReference type="PANTHER" id="PTHR11088:SF60">
    <property type="entry name" value="TRNA DIMETHYLALLYLTRANSFERASE"/>
    <property type="match status" value="1"/>
</dbReference>
<dbReference type="InterPro" id="IPR018022">
    <property type="entry name" value="IPT"/>
</dbReference>
<organism evidence="14 15">
    <name type="scientific">Tangfeifania diversioriginum</name>
    <dbReference type="NCBI Taxonomy" id="1168035"/>
    <lineage>
        <taxon>Bacteria</taxon>
        <taxon>Pseudomonadati</taxon>
        <taxon>Bacteroidota</taxon>
        <taxon>Bacteroidia</taxon>
        <taxon>Marinilabiliales</taxon>
        <taxon>Prolixibacteraceae</taxon>
        <taxon>Tangfeifania</taxon>
    </lineage>
</organism>
<evidence type="ECO:0000256" key="8">
    <source>
        <dbReference type="ARBA" id="ARBA00022842"/>
    </source>
</evidence>
<keyword evidence="6 10" id="KW-0547">Nucleotide-binding</keyword>
<dbReference type="Proteomes" id="UP000184050">
    <property type="component" value="Unassembled WGS sequence"/>
</dbReference>
<keyword evidence="8 10" id="KW-0460">Magnesium</keyword>
<dbReference type="GO" id="GO:0005524">
    <property type="term" value="F:ATP binding"/>
    <property type="evidence" value="ECO:0007669"/>
    <property type="project" value="UniProtKB-UniRule"/>
</dbReference>
<dbReference type="AlphaFoldDB" id="A0A1M6JY77"/>
<comment type="caution">
    <text evidence="10">Lacks conserved residue(s) required for the propagation of feature annotation.</text>
</comment>
<comment type="function">
    <text evidence="2 10 12">Catalyzes the transfer of a dimethylallyl group onto the adenine at position 37 in tRNAs that read codons beginning with uridine, leading to the formation of N6-(dimethylallyl)adenosine (i(6)A).</text>
</comment>
<evidence type="ECO:0000256" key="7">
    <source>
        <dbReference type="ARBA" id="ARBA00022840"/>
    </source>
</evidence>
<evidence type="ECO:0000256" key="3">
    <source>
        <dbReference type="ARBA" id="ARBA00005842"/>
    </source>
</evidence>
<evidence type="ECO:0000256" key="13">
    <source>
        <dbReference type="RuleBase" id="RU003785"/>
    </source>
</evidence>
<gene>
    <name evidence="10" type="primary">miaA</name>
    <name evidence="14" type="ORF">SAMN05444280_12176</name>
</gene>
<dbReference type="InterPro" id="IPR039657">
    <property type="entry name" value="Dimethylallyltransferase"/>
</dbReference>
<dbReference type="InterPro" id="IPR027417">
    <property type="entry name" value="P-loop_NTPase"/>
</dbReference>
<evidence type="ECO:0000256" key="4">
    <source>
        <dbReference type="ARBA" id="ARBA00022679"/>
    </source>
</evidence>
<evidence type="ECO:0000256" key="6">
    <source>
        <dbReference type="ARBA" id="ARBA00022741"/>
    </source>
</evidence>
<feature type="region of interest" description="Interaction with substrate tRNA" evidence="10">
    <location>
        <begin position="70"/>
        <end position="73"/>
    </location>
</feature>
<comment type="subunit">
    <text evidence="10">Monomer.</text>
</comment>
<name>A0A1M6JY77_9BACT</name>
<dbReference type="Gene3D" id="3.40.50.300">
    <property type="entry name" value="P-loop containing nucleotide triphosphate hydrolases"/>
    <property type="match status" value="1"/>
</dbReference>
<dbReference type="GO" id="GO:0052381">
    <property type="term" value="F:tRNA dimethylallyltransferase activity"/>
    <property type="evidence" value="ECO:0007669"/>
    <property type="project" value="UniProtKB-UniRule"/>
</dbReference>
<comment type="cofactor">
    <cofactor evidence="1 10">
        <name>Mg(2+)</name>
        <dbReference type="ChEBI" id="CHEBI:18420"/>
    </cofactor>
</comment>
<dbReference type="Gene3D" id="1.10.20.140">
    <property type="match status" value="1"/>
</dbReference>
<evidence type="ECO:0000256" key="2">
    <source>
        <dbReference type="ARBA" id="ARBA00003213"/>
    </source>
</evidence>
<evidence type="ECO:0000256" key="10">
    <source>
        <dbReference type="HAMAP-Rule" id="MF_00185"/>
    </source>
</evidence>
<evidence type="ECO:0000313" key="14">
    <source>
        <dbReference type="EMBL" id="SHJ51588.1"/>
    </source>
</evidence>
<evidence type="ECO:0000256" key="12">
    <source>
        <dbReference type="RuleBase" id="RU003784"/>
    </source>
</evidence>
<dbReference type="GO" id="GO:0006400">
    <property type="term" value="P:tRNA modification"/>
    <property type="evidence" value="ECO:0007669"/>
    <property type="project" value="TreeGrafter"/>
</dbReference>
<evidence type="ECO:0000256" key="9">
    <source>
        <dbReference type="ARBA" id="ARBA00049563"/>
    </source>
</evidence>
<dbReference type="PANTHER" id="PTHR11088">
    <property type="entry name" value="TRNA DIMETHYLALLYLTRANSFERASE"/>
    <property type="match status" value="1"/>
</dbReference>
<feature type="binding site" evidence="10">
    <location>
        <begin position="45"/>
        <end position="52"/>
    </location>
    <ligand>
        <name>ATP</name>
        <dbReference type="ChEBI" id="CHEBI:30616"/>
    </ligand>
</feature>
<dbReference type="HAMAP" id="MF_00185">
    <property type="entry name" value="IPP_trans"/>
    <property type="match status" value="1"/>
</dbReference>
<reference evidence="14 15" key="1">
    <citation type="submission" date="2016-11" db="EMBL/GenBank/DDBJ databases">
        <authorList>
            <person name="Jaros S."/>
            <person name="Januszkiewicz K."/>
            <person name="Wedrychowicz H."/>
        </authorList>
    </citation>
    <scope>NUCLEOTIDE SEQUENCE [LARGE SCALE GENOMIC DNA]</scope>
    <source>
        <strain evidence="14 15">DSM 27063</strain>
    </source>
</reference>
<evidence type="ECO:0000313" key="15">
    <source>
        <dbReference type="Proteomes" id="UP000184050"/>
    </source>
</evidence>
<evidence type="ECO:0000256" key="11">
    <source>
        <dbReference type="RuleBase" id="RU003783"/>
    </source>
</evidence>
<keyword evidence="4 10" id="KW-0808">Transferase</keyword>
<feature type="site" description="Interaction with substrate tRNA" evidence="10">
    <location>
        <position position="136"/>
    </location>
</feature>
<protein>
    <recommendedName>
        <fullName evidence="10">tRNA dimethylallyltransferase</fullName>
        <ecNumber evidence="10">2.5.1.75</ecNumber>
    </recommendedName>
    <alternativeName>
        <fullName evidence="10">Dimethylallyl diphosphate:tRNA dimethylallyltransferase</fullName>
        <shortName evidence="10">DMAPP:tRNA dimethylallyltransferase</shortName>
        <shortName evidence="10">DMATase</shortName>
    </alternativeName>
    <alternativeName>
        <fullName evidence="10">Isopentenyl-diphosphate:tRNA isopentenyltransferase</fullName>
        <shortName evidence="10">IPP transferase</shortName>
        <shortName evidence="10">IPPT</shortName>
        <shortName evidence="10">IPTase</shortName>
    </alternativeName>
</protein>
<dbReference type="STRING" id="1168035.SAMN05444280_12176"/>
<comment type="catalytic activity">
    <reaction evidence="9 10 11">
        <text>adenosine(37) in tRNA + dimethylallyl diphosphate = N(6)-dimethylallyladenosine(37) in tRNA + diphosphate</text>
        <dbReference type="Rhea" id="RHEA:26482"/>
        <dbReference type="Rhea" id="RHEA-COMP:10162"/>
        <dbReference type="Rhea" id="RHEA-COMP:10375"/>
        <dbReference type="ChEBI" id="CHEBI:33019"/>
        <dbReference type="ChEBI" id="CHEBI:57623"/>
        <dbReference type="ChEBI" id="CHEBI:74411"/>
        <dbReference type="ChEBI" id="CHEBI:74415"/>
        <dbReference type="EC" id="2.5.1.75"/>
    </reaction>
</comment>